<evidence type="ECO:0000313" key="2">
    <source>
        <dbReference type="EMBL" id="SVA81474.1"/>
    </source>
</evidence>
<dbReference type="PANTHER" id="PTHR30383">
    <property type="entry name" value="THIOESTERASE 1/PROTEASE 1/LYSOPHOSPHOLIPASE L1"/>
    <property type="match status" value="1"/>
</dbReference>
<reference evidence="2" key="1">
    <citation type="submission" date="2018-05" db="EMBL/GenBank/DDBJ databases">
        <authorList>
            <person name="Lanie J.A."/>
            <person name="Ng W.-L."/>
            <person name="Kazmierczak K.M."/>
            <person name="Andrzejewski T.M."/>
            <person name="Davidsen T.M."/>
            <person name="Wayne K.J."/>
            <person name="Tettelin H."/>
            <person name="Glass J.I."/>
            <person name="Rusch D."/>
            <person name="Podicherti R."/>
            <person name="Tsui H.-C.T."/>
            <person name="Winkler M.E."/>
        </authorList>
    </citation>
    <scope>NUCLEOTIDE SEQUENCE</scope>
</reference>
<evidence type="ECO:0000259" key="1">
    <source>
        <dbReference type="Pfam" id="PF13472"/>
    </source>
</evidence>
<organism evidence="2">
    <name type="scientific">marine metagenome</name>
    <dbReference type="NCBI Taxonomy" id="408172"/>
    <lineage>
        <taxon>unclassified sequences</taxon>
        <taxon>metagenomes</taxon>
        <taxon>ecological metagenomes</taxon>
    </lineage>
</organism>
<dbReference type="InterPro" id="IPR036514">
    <property type="entry name" value="SGNH_hydro_sf"/>
</dbReference>
<dbReference type="InterPro" id="IPR051532">
    <property type="entry name" value="Ester_Hydrolysis_Enzymes"/>
</dbReference>
<dbReference type="Gene3D" id="3.40.50.1110">
    <property type="entry name" value="SGNH hydrolase"/>
    <property type="match status" value="1"/>
</dbReference>
<accession>A0A381YX02</accession>
<proteinExistence type="predicted"/>
<dbReference type="CDD" id="cd04502">
    <property type="entry name" value="SGNH_hydrolase_like_7"/>
    <property type="match status" value="1"/>
</dbReference>
<dbReference type="GO" id="GO:0004622">
    <property type="term" value="F:phosphatidylcholine lysophospholipase activity"/>
    <property type="evidence" value="ECO:0007669"/>
    <property type="project" value="TreeGrafter"/>
</dbReference>
<dbReference type="InterPro" id="IPR013830">
    <property type="entry name" value="SGNH_hydro"/>
</dbReference>
<dbReference type="Pfam" id="PF13472">
    <property type="entry name" value="Lipase_GDSL_2"/>
    <property type="match status" value="1"/>
</dbReference>
<protein>
    <recommendedName>
        <fullName evidence="1">SGNH hydrolase-type esterase domain-containing protein</fullName>
    </recommendedName>
</protein>
<gene>
    <name evidence="2" type="ORF">METZ01_LOCUS134328</name>
</gene>
<dbReference type="PANTHER" id="PTHR30383:SF5">
    <property type="entry name" value="SGNH HYDROLASE-TYPE ESTERASE DOMAIN-CONTAINING PROTEIN"/>
    <property type="match status" value="1"/>
</dbReference>
<dbReference type="AlphaFoldDB" id="A0A381YX02"/>
<name>A0A381YX02_9ZZZZ</name>
<dbReference type="EMBL" id="UINC01019262">
    <property type="protein sequence ID" value="SVA81474.1"/>
    <property type="molecule type" value="Genomic_DNA"/>
</dbReference>
<sequence length="226" mass="24989">MPLVQKSLARLALACGMLPIAAVSADHDSSRWEKYIARFEAADKKQMPQPGGVLFIGSSSIRMWKTIEQDFPGLPVINRGFGGSQIADSNHFAGRIVHPYKPRQIVLYAGDNDVAAGKSPETVLADFQQFVKTVHAKLPKARVSFIAIKPSLSRWKLSGKMAMANSLVRNTCSKDKRLDYIDIWQPMLGDNGKPRPDLFLGDGLHLNAKGYALWTSIVKPHLAKHE</sequence>
<dbReference type="SUPFAM" id="SSF52266">
    <property type="entry name" value="SGNH hydrolase"/>
    <property type="match status" value="1"/>
</dbReference>
<feature type="domain" description="SGNH hydrolase-type esterase" evidence="1">
    <location>
        <begin position="69"/>
        <end position="213"/>
    </location>
</feature>